<gene>
    <name evidence="2" type="ORF">GCM10010387_43850</name>
</gene>
<evidence type="ECO:0000313" key="3">
    <source>
        <dbReference type="Proteomes" id="UP000630936"/>
    </source>
</evidence>
<reference evidence="2" key="1">
    <citation type="journal article" date="2014" name="Int. J. Syst. Evol. Microbiol.">
        <title>Complete genome sequence of Corynebacterium casei LMG S-19264T (=DSM 44701T), isolated from a smear-ripened cheese.</title>
        <authorList>
            <consortium name="US DOE Joint Genome Institute (JGI-PGF)"/>
            <person name="Walter F."/>
            <person name="Albersmeier A."/>
            <person name="Kalinowski J."/>
            <person name="Ruckert C."/>
        </authorList>
    </citation>
    <scope>NUCLEOTIDE SEQUENCE</scope>
    <source>
        <strain evidence="2">JCM 4988</strain>
    </source>
</reference>
<protein>
    <submittedName>
        <fullName evidence="2">Uncharacterized protein</fullName>
    </submittedName>
</protein>
<organism evidence="2 3">
    <name type="scientific">Streptomyces inusitatus</name>
    <dbReference type="NCBI Taxonomy" id="68221"/>
    <lineage>
        <taxon>Bacteria</taxon>
        <taxon>Bacillati</taxon>
        <taxon>Actinomycetota</taxon>
        <taxon>Actinomycetes</taxon>
        <taxon>Kitasatosporales</taxon>
        <taxon>Streptomycetaceae</taxon>
        <taxon>Streptomyces</taxon>
    </lineage>
</organism>
<feature type="region of interest" description="Disordered" evidence="1">
    <location>
        <begin position="1"/>
        <end position="43"/>
    </location>
</feature>
<name>A0A918QER3_9ACTN</name>
<dbReference type="AlphaFoldDB" id="A0A918QER3"/>
<feature type="region of interest" description="Disordered" evidence="1">
    <location>
        <begin position="79"/>
        <end position="102"/>
    </location>
</feature>
<comment type="caution">
    <text evidence="2">The sequence shown here is derived from an EMBL/GenBank/DDBJ whole genome shotgun (WGS) entry which is preliminary data.</text>
</comment>
<dbReference type="Proteomes" id="UP000630936">
    <property type="component" value="Unassembled WGS sequence"/>
</dbReference>
<accession>A0A918QER3</accession>
<keyword evidence="3" id="KW-1185">Reference proteome</keyword>
<evidence type="ECO:0000256" key="1">
    <source>
        <dbReference type="SAM" id="MobiDB-lite"/>
    </source>
</evidence>
<proteinExistence type="predicted"/>
<reference evidence="2" key="2">
    <citation type="submission" date="2020-09" db="EMBL/GenBank/DDBJ databases">
        <authorList>
            <person name="Sun Q."/>
            <person name="Ohkuma M."/>
        </authorList>
    </citation>
    <scope>NUCLEOTIDE SEQUENCE</scope>
    <source>
        <strain evidence="2">JCM 4988</strain>
    </source>
</reference>
<evidence type="ECO:0000313" key="2">
    <source>
        <dbReference type="EMBL" id="GGZ44759.1"/>
    </source>
</evidence>
<feature type="compositionally biased region" description="Polar residues" evidence="1">
    <location>
        <begin position="83"/>
        <end position="96"/>
    </location>
</feature>
<sequence length="102" mass="10623">MASAADTRPTPIPRFCGPVASSTRTPGADGWGRGEPDSPLQDGSTRMAINLRGMTLGFSNGEVTPPPVHPDVESVTLAPGESVTFQGPNGETTTITNDRDKD</sequence>
<dbReference type="EMBL" id="BMWG01000015">
    <property type="protein sequence ID" value="GGZ44759.1"/>
    <property type="molecule type" value="Genomic_DNA"/>
</dbReference>